<feature type="compositionally biased region" description="Polar residues" evidence="1">
    <location>
        <begin position="1"/>
        <end position="27"/>
    </location>
</feature>
<keyword evidence="3" id="KW-1185">Reference proteome</keyword>
<name>B8LCB7_THAPS</name>
<evidence type="ECO:0000313" key="2">
    <source>
        <dbReference type="EMBL" id="EED86870.1"/>
    </source>
</evidence>
<feature type="region of interest" description="Disordered" evidence="1">
    <location>
        <begin position="1"/>
        <end position="236"/>
    </location>
</feature>
<feature type="compositionally biased region" description="Basic and acidic residues" evidence="1">
    <location>
        <begin position="178"/>
        <end position="187"/>
    </location>
</feature>
<protein>
    <submittedName>
        <fullName evidence="2">Uncharacterized protein</fullName>
    </submittedName>
</protein>
<feature type="region of interest" description="Disordered" evidence="1">
    <location>
        <begin position="265"/>
        <end position="286"/>
    </location>
</feature>
<dbReference type="PaxDb" id="35128-Thaps25092"/>
<feature type="compositionally biased region" description="Low complexity" evidence="1">
    <location>
        <begin position="161"/>
        <end position="171"/>
    </location>
</feature>
<evidence type="ECO:0000256" key="1">
    <source>
        <dbReference type="SAM" id="MobiDB-lite"/>
    </source>
</evidence>
<accession>B8LCB7</accession>
<feature type="compositionally biased region" description="Basic and acidic residues" evidence="1">
    <location>
        <begin position="87"/>
        <end position="98"/>
    </location>
</feature>
<dbReference type="Proteomes" id="UP000001449">
    <property type="component" value="Chromosome 16"/>
</dbReference>
<feature type="compositionally biased region" description="Basic and acidic residues" evidence="1">
    <location>
        <begin position="149"/>
        <end position="160"/>
    </location>
</feature>
<dbReference type="EMBL" id="DS999417">
    <property type="protein sequence ID" value="EED86870.1"/>
    <property type="molecule type" value="Genomic_DNA"/>
</dbReference>
<dbReference type="HOGENOM" id="CLU_974827_0_0_1"/>
<dbReference type="RefSeq" id="XP_002296669.1">
    <property type="nucleotide sequence ID" value="XM_002296633.1"/>
</dbReference>
<dbReference type="InParanoid" id="B8LCB7"/>
<sequence length="286" mass="33897">MFDSYSNPFGYQSQPSTPSRYSSNPFASQRRLKQQHAMEMEQQSRQRYYQQQQQSIRRQQLEEQQRLRAARELERRNQQQHQMMMAEQERRRKEEKNRRMLRQQQQQLKKQQRAESSYPPGTIVRGPDGRLYRIVGAPPQQQQQRKNTKQYDEIEARRCSESSLDSIYSSESSDESGDDHARVKEESDLMSCEESFVKENARANVQQQRQQRRQQVKQKNHDSASMDIPLTTSSQTIKQVTIPRAVAVVEDVPYEEDEELNELHSVWRNRQPSPGNWMEPVDSFDG</sequence>
<dbReference type="GeneID" id="7449958"/>
<feature type="compositionally biased region" description="Basic and acidic residues" evidence="1">
    <location>
        <begin position="59"/>
        <end position="77"/>
    </location>
</feature>
<dbReference type="OMA" id="QHEGEMR"/>
<feature type="compositionally biased region" description="Low complexity" evidence="1">
    <location>
        <begin position="45"/>
        <end position="58"/>
    </location>
</feature>
<dbReference type="KEGG" id="tps:THAPSDRAFT_25092"/>
<evidence type="ECO:0000313" key="3">
    <source>
        <dbReference type="Proteomes" id="UP000001449"/>
    </source>
</evidence>
<proteinExistence type="predicted"/>
<reference evidence="2 3" key="1">
    <citation type="journal article" date="2004" name="Science">
        <title>The genome of the diatom Thalassiosira pseudonana: ecology, evolution, and metabolism.</title>
        <authorList>
            <person name="Armbrust E.V."/>
            <person name="Berges J.A."/>
            <person name="Bowler C."/>
            <person name="Green B.R."/>
            <person name="Martinez D."/>
            <person name="Putnam N.H."/>
            <person name="Zhou S."/>
            <person name="Allen A.E."/>
            <person name="Apt K.E."/>
            <person name="Bechner M."/>
            <person name="Brzezinski M.A."/>
            <person name="Chaal B.K."/>
            <person name="Chiovitti A."/>
            <person name="Davis A.K."/>
            <person name="Demarest M.S."/>
            <person name="Detter J.C."/>
            <person name="Glavina T."/>
            <person name="Goodstein D."/>
            <person name="Hadi M.Z."/>
            <person name="Hellsten U."/>
            <person name="Hildebrand M."/>
            <person name="Jenkins B.D."/>
            <person name="Jurka J."/>
            <person name="Kapitonov V.V."/>
            <person name="Kroger N."/>
            <person name="Lau W.W."/>
            <person name="Lane T.W."/>
            <person name="Larimer F.W."/>
            <person name="Lippmeier J.C."/>
            <person name="Lucas S."/>
            <person name="Medina M."/>
            <person name="Montsant A."/>
            <person name="Obornik M."/>
            <person name="Parker M.S."/>
            <person name="Palenik B."/>
            <person name="Pazour G.J."/>
            <person name="Richardson P.M."/>
            <person name="Rynearson T.A."/>
            <person name="Saito M.A."/>
            <person name="Schwartz D.C."/>
            <person name="Thamatrakoln K."/>
            <person name="Valentin K."/>
            <person name="Vardi A."/>
            <person name="Wilkerson F.P."/>
            <person name="Rokhsar D.S."/>
        </authorList>
    </citation>
    <scope>NUCLEOTIDE SEQUENCE [LARGE SCALE GENOMIC DNA]</scope>
    <source>
        <strain evidence="2 3">CCMP1335</strain>
    </source>
</reference>
<reference evidence="2 3" key="2">
    <citation type="journal article" date="2008" name="Nature">
        <title>The Phaeodactylum genome reveals the evolutionary history of diatom genomes.</title>
        <authorList>
            <person name="Bowler C."/>
            <person name="Allen A.E."/>
            <person name="Badger J.H."/>
            <person name="Grimwood J."/>
            <person name="Jabbari K."/>
            <person name="Kuo A."/>
            <person name="Maheswari U."/>
            <person name="Martens C."/>
            <person name="Maumus F."/>
            <person name="Otillar R.P."/>
            <person name="Rayko E."/>
            <person name="Salamov A."/>
            <person name="Vandepoele K."/>
            <person name="Beszteri B."/>
            <person name="Gruber A."/>
            <person name="Heijde M."/>
            <person name="Katinka M."/>
            <person name="Mock T."/>
            <person name="Valentin K."/>
            <person name="Verret F."/>
            <person name="Berges J.A."/>
            <person name="Brownlee C."/>
            <person name="Cadoret J.P."/>
            <person name="Chiovitti A."/>
            <person name="Choi C.J."/>
            <person name="Coesel S."/>
            <person name="De Martino A."/>
            <person name="Detter J.C."/>
            <person name="Durkin C."/>
            <person name="Falciatore A."/>
            <person name="Fournet J."/>
            <person name="Haruta M."/>
            <person name="Huysman M.J."/>
            <person name="Jenkins B.D."/>
            <person name="Jiroutova K."/>
            <person name="Jorgensen R.E."/>
            <person name="Joubert Y."/>
            <person name="Kaplan A."/>
            <person name="Kroger N."/>
            <person name="Kroth P.G."/>
            <person name="La Roche J."/>
            <person name="Lindquist E."/>
            <person name="Lommer M."/>
            <person name="Martin-Jezequel V."/>
            <person name="Lopez P.J."/>
            <person name="Lucas S."/>
            <person name="Mangogna M."/>
            <person name="McGinnis K."/>
            <person name="Medlin L.K."/>
            <person name="Montsant A."/>
            <person name="Oudot-Le Secq M.P."/>
            <person name="Napoli C."/>
            <person name="Obornik M."/>
            <person name="Parker M.S."/>
            <person name="Petit J.L."/>
            <person name="Porcel B.M."/>
            <person name="Poulsen N."/>
            <person name="Robison M."/>
            <person name="Rychlewski L."/>
            <person name="Rynearson T.A."/>
            <person name="Schmutz J."/>
            <person name="Shapiro H."/>
            <person name="Siaut M."/>
            <person name="Stanley M."/>
            <person name="Sussman M.R."/>
            <person name="Taylor A.R."/>
            <person name="Vardi A."/>
            <person name="von Dassow P."/>
            <person name="Vyverman W."/>
            <person name="Willis A."/>
            <person name="Wyrwicz L.S."/>
            <person name="Rokhsar D.S."/>
            <person name="Weissenbach J."/>
            <person name="Armbrust E.V."/>
            <person name="Green B.R."/>
            <person name="Van de Peer Y."/>
            <person name="Grigoriev I.V."/>
        </authorList>
    </citation>
    <scope>NUCLEOTIDE SEQUENCE [LARGE SCALE GENOMIC DNA]</scope>
    <source>
        <strain evidence="2 3">CCMP1335</strain>
    </source>
</reference>
<gene>
    <name evidence="2" type="ORF">THAPSDRAFT_25092</name>
</gene>
<dbReference type="AlphaFoldDB" id="B8LCB7"/>
<organism evidence="2 3">
    <name type="scientific">Thalassiosira pseudonana</name>
    <name type="common">Marine diatom</name>
    <name type="synonym">Cyclotella nana</name>
    <dbReference type="NCBI Taxonomy" id="35128"/>
    <lineage>
        <taxon>Eukaryota</taxon>
        <taxon>Sar</taxon>
        <taxon>Stramenopiles</taxon>
        <taxon>Ochrophyta</taxon>
        <taxon>Bacillariophyta</taxon>
        <taxon>Coscinodiscophyceae</taxon>
        <taxon>Thalassiosirophycidae</taxon>
        <taxon>Thalassiosirales</taxon>
        <taxon>Thalassiosiraceae</taxon>
        <taxon>Thalassiosira</taxon>
    </lineage>
</organism>